<evidence type="ECO:0000256" key="3">
    <source>
        <dbReference type="ARBA" id="ARBA00023274"/>
    </source>
</evidence>
<dbReference type="Pfam" id="PF00312">
    <property type="entry name" value="Ribosomal_S15"/>
    <property type="match status" value="1"/>
</dbReference>
<evidence type="ECO:0008006" key="7">
    <source>
        <dbReference type="Google" id="ProtNLM"/>
    </source>
</evidence>
<dbReference type="InterPro" id="IPR000589">
    <property type="entry name" value="Ribosomal_uS15"/>
</dbReference>
<reference evidence="6" key="1">
    <citation type="journal article" date="2012" name="G3 (Bethesda)">
        <title>Pichia sorbitophila, an interspecies yeast hybrid reveals early steps of genome resolution following polyploidization.</title>
        <authorList>
            <person name="Leh Louis V."/>
            <person name="Despons L."/>
            <person name="Friedrich A."/>
            <person name="Martin T."/>
            <person name="Durrens P."/>
            <person name="Casaregola S."/>
            <person name="Neuveglise C."/>
            <person name="Fairhead C."/>
            <person name="Marck C."/>
            <person name="Cruz J.A."/>
            <person name="Straub M.L."/>
            <person name="Kugler V."/>
            <person name="Sacerdot C."/>
            <person name="Uzunov Z."/>
            <person name="Thierry A."/>
            <person name="Weiss S."/>
            <person name="Bleykasten C."/>
            <person name="De Montigny J."/>
            <person name="Jacques N."/>
            <person name="Jung P."/>
            <person name="Lemaire M."/>
            <person name="Mallet S."/>
            <person name="Morel G."/>
            <person name="Richard G.F."/>
            <person name="Sarkar A."/>
            <person name="Savel G."/>
            <person name="Schacherer J."/>
            <person name="Seret M.L."/>
            <person name="Talla E."/>
            <person name="Samson G."/>
            <person name="Jubin C."/>
            <person name="Poulain J."/>
            <person name="Vacherie B."/>
            <person name="Barbe V."/>
            <person name="Pelletier E."/>
            <person name="Sherman D.J."/>
            <person name="Westhof E."/>
            <person name="Weissenbach J."/>
            <person name="Baret P.V."/>
            <person name="Wincker P."/>
            <person name="Gaillardin C."/>
            <person name="Dujon B."/>
            <person name="Souciet J.L."/>
        </authorList>
    </citation>
    <scope>NUCLEOTIDE SEQUENCE [LARGE SCALE GENOMIC DNA]</scope>
    <source>
        <strain evidence="6">CBS 270.75 / DBVPG 7215 / KCTC 17166 / NRRL Y-17582</strain>
    </source>
</reference>
<dbReference type="KEGG" id="erc:Ecym_7465"/>
<protein>
    <recommendedName>
        <fullName evidence="7">37S ribosomal protein S28, mitochondrial</fullName>
    </recommendedName>
</protein>
<name>G8JWR9_ERECY</name>
<dbReference type="GO" id="GO:0006412">
    <property type="term" value="P:translation"/>
    <property type="evidence" value="ECO:0007669"/>
    <property type="project" value="InterPro"/>
</dbReference>
<dbReference type="OrthoDB" id="441444at2759"/>
<dbReference type="STRING" id="931890.G8JWR9"/>
<dbReference type="HOGENOM" id="CLU_073662_0_0_1"/>
<dbReference type="SMART" id="SM01387">
    <property type="entry name" value="Ribosomal_S15"/>
    <property type="match status" value="1"/>
</dbReference>
<dbReference type="Gene3D" id="1.10.287.10">
    <property type="entry name" value="S15/NS1, RNA-binding"/>
    <property type="match status" value="1"/>
</dbReference>
<dbReference type="InterPro" id="IPR005290">
    <property type="entry name" value="Ribosomal_uS15_bac-type"/>
</dbReference>
<dbReference type="GeneID" id="11471459"/>
<evidence type="ECO:0000256" key="2">
    <source>
        <dbReference type="ARBA" id="ARBA00022980"/>
    </source>
</evidence>
<dbReference type="InParanoid" id="G8JWR9"/>
<dbReference type="RefSeq" id="XP_003648101.1">
    <property type="nucleotide sequence ID" value="XM_003648053.1"/>
</dbReference>
<dbReference type="PANTHER" id="PTHR23321:SF26">
    <property type="entry name" value="SMALL RIBOSOMAL SUBUNIT PROTEIN US15M"/>
    <property type="match status" value="1"/>
</dbReference>
<dbReference type="OMA" id="FNMGRQY"/>
<dbReference type="CDD" id="cd00353">
    <property type="entry name" value="Ribosomal_S15p_S13e"/>
    <property type="match status" value="1"/>
</dbReference>
<sequence length="289" mass="32915">MVFNGTAGILCRDFGMLSLSFTRSFSGSSVVCGAKAMKYLKAQNRRQLNEARQSKIKSSLDSVDPVLGKKDTQFIVRVMAELKEPKVLARGYEHSEVEKLIASIEASKNERLKVSGLDKVAKEISLDDSAVVDSKREAVLRILSMRNADNKTAMKAAIKLTREEFQRFPGDTGSSEVQAAVMTVRIHNLAKHVQDNKKDNKNTRTLRMLVQQRQSLLRYLKRDNPERYFWTIEKLGLTDNAVVSEFNMDRRYMQDYQFFGDRILIKDSKKVAGAKRKAARREKRLSQDA</sequence>
<evidence type="ECO:0000313" key="6">
    <source>
        <dbReference type="Proteomes" id="UP000006790"/>
    </source>
</evidence>
<dbReference type="GO" id="GO:0005763">
    <property type="term" value="C:mitochondrial small ribosomal subunit"/>
    <property type="evidence" value="ECO:0007669"/>
    <property type="project" value="EnsemblFungi"/>
</dbReference>
<dbReference type="AlphaFoldDB" id="G8JWR9"/>
<dbReference type="SUPFAM" id="SSF47060">
    <property type="entry name" value="S15/NS1 RNA-binding domain"/>
    <property type="match status" value="1"/>
</dbReference>
<evidence type="ECO:0000256" key="1">
    <source>
        <dbReference type="ARBA" id="ARBA00008434"/>
    </source>
</evidence>
<dbReference type="PROSITE" id="PS00362">
    <property type="entry name" value="RIBOSOMAL_S15"/>
    <property type="match status" value="1"/>
</dbReference>
<evidence type="ECO:0000256" key="4">
    <source>
        <dbReference type="RuleBase" id="RU003919"/>
    </source>
</evidence>
<dbReference type="eggNOG" id="KOG2815">
    <property type="taxonomic scope" value="Eukaryota"/>
</dbReference>
<dbReference type="HAMAP" id="MF_01343_B">
    <property type="entry name" value="Ribosomal_uS15_B"/>
    <property type="match status" value="1"/>
</dbReference>
<accession>G8JWR9</accession>
<dbReference type="FunCoup" id="G8JWR9">
    <property type="interactions" value="273"/>
</dbReference>
<dbReference type="EMBL" id="CP002503">
    <property type="protein sequence ID" value="AET41284.1"/>
    <property type="molecule type" value="Genomic_DNA"/>
</dbReference>
<keyword evidence="3 4" id="KW-0687">Ribonucleoprotein</keyword>
<keyword evidence="6" id="KW-1185">Reference proteome</keyword>
<keyword evidence="2 4" id="KW-0689">Ribosomal protein</keyword>
<dbReference type="NCBIfam" id="TIGR00952">
    <property type="entry name" value="S15_bact"/>
    <property type="match status" value="1"/>
</dbReference>
<gene>
    <name evidence="5" type="ordered locus">Ecym_7465</name>
</gene>
<dbReference type="GO" id="GO:0003735">
    <property type="term" value="F:structural constituent of ribosome"/>
    <property type="evidence" value="ECO:0007669"/>
    <property type="project" value="EnsemblFungi"/>
</dbReference>
<evidence type="ECO:0000313" key="5">
    <source>
        <dbReference type="EMBL" id="AET41284.1"/>
    </source>
</evidence>
<comment type="similarity">
    <text evidence="1 4">Belongs to the universal ribosomal protein uS15 family.</text>
</comment>
<dbReference type="Proteomes" id="UP000006790">
    <property type="component" value="Chromosome 7"/>
</dbReference>
<proteinExistence type="inferred from homology"/>
<organism evidence="5 6">
    <name type="scientific">Eremothecium cymbalariae (strain CBS 270.75 / DBVPG 7215 / KCTC 17166 / NRRL Y-17582)</name>
    <name type="common">Yeast</name>
    <dbReference type="NCBI Taxonomy" id="931890"/>
    <lineage>
        <taxon>Eukaryota</taxon>
        <taxon>Fungi</taxon>
        <taxon>Dikarya</taxon>
        <taxon>Ascomycota</taxon>
        <taxon>Saccharomycotina</taxon>
        <taxon>Saccharomycetes</taxon>
        <taxon>Saccharomycetales</taxon>
        <taxon>Saccharomycetaceae</taxon>
        <taxon>Eremothecium</taxon>
    </lineage>
</organism>
<dbReference type="PANTHER" id="PTHR23321">
    <property type="entry name" value="RIBOSOMAL PROTEIN S15, BACTERIAL AND ORGANELLAR"/>
    <property type="match status" value="1"/>
</dbReference>
<dbReference type="InterPro" id="IPR009068">
    <property type="entry name" value="uS15_NS1_RNA-bd_sf"/>
</dbReference>